<evidence type="ECO:0000313" key="3">
    <source>
        <dbReference type="EMBL" id="ACZ08177.1"/>
    </source>
</evidence>
<reference evidence="3 4" key="2">
    <citation type="journal article" date="2010" name="Stand. Genomic Sci.">
        <title>Complete genome sequence of Sebaldella termitidis type strain (NCTC 11300).</title>
        <authorList>
            <person name="Harmon-Smith M."/>
            <person name="Celia L."/>
            <person name="Chertkov O."/>
            <person name="Lapidus A."/>
            <person name="Copeland A."/>
            <person name="Glavina Del Rio T."/>
            <person name="Nolan M."/>
            <person name="Lucas S."/>
            <person name="Tice H."/>
            <person name="Cheng J.F."/>
            <person name="Han C."/>
            <person name="Detter J.C."/>
            <person name="Bruce D."/>
            <person name="Goodwin L."/>
            <person name="Pitluck S."/>
            <person name="Pati A."/>
            <person name="Liolios K."/>
            <person name="Ivanova N."/>
            <person name="Mavromatis K."/>
            <person name="Mikhailova N."/>
            <person name="Chen A."/>
            <person name="Palaniappan K."/>
            <person name="Land M."/>
            <person name="Hauser L."/>
            <person name="Chang Y.J."/>
            <person name="Jeffries C.D."/>
            <person name="Brettin T."/>
            <person name="Goker M."/>
            <person name="Beck B."/>
            <person name="Bristow J."/>
            <person name="Eisen J.A."/>
            <person name="Markowitz V."/>
            <person name="Hugenholtz P."/>
            <person name="Kyrpides N.C."/>
            <person name="Klenk H.P."/>
            <person name="Chen F."/>
        </authorList>
    </citation>
    <scope>NUCLEOTIDE SEQUENCE [LARGE SCALE GENOMIC DNA]</scope>
    <source>
        <strain evidence="4">ATCC 33386 / NCTC 11300</strain>
    </source>
</reference>
<organism evidence="3 4">
    <name type="scientific">Sebaldella termitidis (strain ATCC 33386 / NCTC 11300)</name>
    <dbReference type="NCBI Taxonomy" id="526218"/>
    <lineage>
        <taxon>Bacteria</taxon>
        <taxon>Fusobacteriati</taxon>
        <taxon>Fusobacteriota</taxon>
        <taxon>Fusobacteriia</taxon>
        <taxon>Fusobacteriales</taxon>
        <taxon>Leptotrichiaceae</taxon>
        <taxon>Sebaldella</taxon>
    </lineage>
</organism>
<dbReference type="Proteomes" id="UP000000845">
    <property type="component" value="Chromosome"/>
</dbReference>
<dbReference type="KEGG" id="str:Sterm_1311"/>
<dbReference type="Gene3D" id="3.40.50.300">
    <property type="entry name" value="P-loop containing nucleotide triphosphate hydrolases"/>
    <property type="match status" value="1"/>
</dbReference>
<dbReference type="InterPro" id="IPR022532">
    <property type="entry name" value="DUF3696"/>
</dbReference>
<sequence length="508" mass="59432">MFKMGYKNLRSLNMEESLEIKPITTLVGLNSSGKSTFLRALMLLKQSFDLNNAAPIIWYNYDNQVDFGSFDEAINNNASEEEIMFSFEFLFSNIISGYSFEDKREEKIPIKINSTLKKSGGKEYISKVEFEFFGNNFLISHEKKNTVKVKINNEIFEEVEKKHWIYPFKLSTLIPEIHVGREKLFAEIDEDIFDVEKLGKLMNKKNSFEIEILGRKKNSKKQEEFLKFFSLIEKILRYEEFAELITKFSKITLKKNDTMKYYNLFLAYNLYKINMNISITLCKIIENVEYITPLRAMSERYYRINSNIRKIDPSGRNLATYISNFSETDMIKLKKWLIENFQFSIDLKESTGHNSIKVIDASNNEGANIIDTGFGYSQILPILINLWEISNKTNKSRQYDKNLKILLIEQPELHLHPAFQAKLTDVIINLVEKTKEKIDFRIIMETHSETIINRICNQIGKGNLNKEDISLLIFEKEKIGTVIKEAEFDDEGYLTNWPYGFFEPEGVK</sequence>
<dbReference type="Pfam" id="PF13175">
    <property type="entry name" value="AAA_15"/>
    <property type="match status" value="1"/>
</dbReference>
<dbReference type="STRING" id="526218.Sterm_1311"/>
<evidence type="ECO:0008006" key="5">
    <source>
        <dbReference type="Google" id="ProtNLM"/>
    </source>
</evidence>
<evidence type="ECO:0000313" key="4">
    <source>
        <dbReference type="Proteomes" id="UP000000845"/>
    </source>
</evidence>
<dbReference type="InterPro" id="IPR051396">
    <property type="entry name" value="Bact_Antivir_Def_Nuclease"/>
</dbReference>
<dbReference type="SUPFAM" id="SSF52540">
    <property type="entry name" value="P-loop containing nucleoside triphosphate hydrolases"/>
    <property type="match status" value="1"/>
</dbReference>
<proteinExistence type="predicted"/>
<feature type="domain" description="Endonuclease GajA/Old nuclease/RecF-like AAA" evidence="2">
    <location>
        <begin position="7"/>
        <end position="452"/>
    </location>
</feature>
<dbReference type="PANTHER" id="PTHR43581:SF4">
    <property type="entry name" value="ATP_GTP PHOSPHATASE"/>
    <property type="match status" value="1"/>
</dbReference>
<feature type="domain" description="DUF3696" evidence="1">
    <location>
        <begin position="464"/>
        <end position="503"/>
    </location>
</feature>
<dbReference type="InterPro" id="IPR041685">
    <property type="entry name" value="AAA_GajA/Old/RecF-like"/>
</dbReference>
<accession>D1AHE3</accession>
<gene>
    <name evidence="3" type="ordered locus">Sterm_1311</name>
</gene>
<dbReference type="InterPro" id="IPR027417">
    <property type="entry name" value="P-loop_NTPase"/>
</dbReference>
<evidence type="ECO:0000259" key="1">
    <source>
        <dbReference type="Pfam" id="PF12476"/>
    </source>
</evidence>
<dbReference type="HOGENOM" id="CLU_032548_1_1_0"/>
<dbReference type="RefSeq" id="WP_012860773.1">
    <property type="nucleotide sequence ID" value="NC_013517.1"/>
</dbReference>
<evidence type="ECO:0000259" key="2">
    <source>
        <dbReference type="Pfam" id="PF13175"/>
    </source>
</evidence>
<protein>
    <recommendedName>
        <fullName evidence="5">AAA domain-containing protein</fullName>
    </recommendedName>
</protein>
<dbReference type="eggNOG" id="COG4637">
    <property type="taxonomic scope" value="Bacteria"/>
</dbReference>
<dbReference type="Pfam" id="PF12476">
    <property type="entry name" value="DUF3696"/>
    <property type="match status" value="1"/>
</dbReference>
<dbReference type="PANTHER" id="PTHR43581">
    <property type="entry name" value="ATP/GTP PHOSPHATASE"/>
    <property type="match status" value="1"/>
</dbReference>
<dbReference type="EMBL" id="CP001739">
    <property type="protein sequence ID" value="ACZ08177.1"/>
    <property type="molecule type" value="Genomic_DNA"/>
</dbReference>
<reference evidence="4" key="1">
    <citation type="submission" date="2009-09" db="EMBL/GenBank/DDBJ databases">
        <title>The complete chromosome of Sebaldella termitidis ATCC 33386.</title>
        <authorList>
            <consortium name="US DOE Joint Genome Institute (JGI-PGF)"/>
            <person name="Lucas S."/>
            <person name="Copeland A."/>
            <person name="Lapidus A."/>
            <person name="Glavina del Rio T."/>
            <person name="Dalin E."/>
            <person name="Tice H."/>
            <person name="Bruce D."/>
            <person name="Goodwin L."/>
            <person name="Pitluck S."/>
            <person name="Kyrpides N."/>
            <person name="Mavromatis K."/>
            <person name="Ivanova N."/>
            <person name="Mikhailova N."/>
            <person name="Sims D."/>
            <person name="Meincke L."/>
            <person name="Brettin T."/>
            <person name="Detter J.C."/>
            <person name="Han C."/>
            <person name="Larimer F."/>
            <person name="Land M."/>
            <person name="Hauser L."/>
            <person name="Markowitz V."/>
            <person name="Cheng J.F."/>
            <person name="Hugenholtz P."/>
            <person name="Woyke T."/>
            <person name="Wu D."/>
            <person name="Eisen J.A."/>
        </authorList>
    </citation>
    <scope>NUCLEOTIDE SEQUENCE [LARGE SCALE GENOMIC DNA]</scope>
    <source>
        <strain evidence="4">ATCC 33386 / NCTC 11300</strain>
    </source>
</reference>
<dbReference type="AlphaFoldDB" id="D1AHE3"/>
<name>D1AHE3_SEBTE</name>
<dbReference type="eggNOG" id="COG4938">
    <property type="taxonomic scope" value="Bacteria"/>
</dbReference>
<keyword evidence="4" id="KW-1185">Reference proteome</keyword>